<dbReference type="InterPro" id="IPR000620">
    <property type="entry name" value="EamA_dom"/>
</dbReference>
<feature type="transmembrane region" description="Helical" evidence="6">
    <location>
        <begin position="306"/>
        <end position="322"/>
    </location>
</feature>
<comment type="caution">
    <text evidence="8">The sequence shown here is derived from an EMBL/GenBank/DDBJ whole genome shotgun (WGS) entry which is preliminary data.</text>
</comment>
<evidence type="ECO:0000259" key="7">
    <source>
        <dbReference type="Pfam" id="PF00892"/>
    </source>
</evidence>
<reference evidence="8" key="2">
    <citation type="journal article" date="2021" name="Microbiome">
        <title>Successional dynamics and alternative stable states in a saline activated sludge microbial community over 9 years.</title>
        <authorList>
            <person name="Wang Y."/>
            <person name="Ye J."/>
            <person name="Ju F."/>
            <person name="Liu L."/>
            <person name="Boyd J.A."/>
            <person name="Deng Y."/>
            <person name="Parks D.H."/>
            <person name="Jiang X."/>
            <person name="Yin X."/>
            <person name="Woodcroft B.J."/>
            <person name="Tyson G.W."/>
            <person name="Hugenholtz P."/>
            <person name="Polz M.F."/>
            <person name="Zhang T."/>
        </authorList>
    </citation>
    <scope>NUCLEOTIDE SEQUENCE</scope>
    <source>
        <strain evidence="8">HKST-UBA80</strain>
    </source>
</reference>
<organism evidence="8 9">
    <name type="scientific">candidate division WWE3 bacterium</name>
    <dbReference type="NCBI Taxonomy" id="2053526"/>
    <lineage>
        <taxon>Bacteria</taxon>
        <taxon>Katanobacteria</taxon>
    </lineage>
</organism>
<feature type="transmembrane region" description="Helical" evidence="6">
    <location>
        <begin position="102"/>
        <end position="121"/>
    </location>
</feature>
<feature type="transmembrane region" description="Helical" evidence="6">
    <location>
        <begin position="162"/>
        <end position="182"/>
    </location>
</feature>
<name>A0A955DZP4_UNCKA</name>
<evidence type="ECO:0000256" key="5">
    <source>
        <dbReference type="ARBA" id="ARBA00023136"/>
    </source>
</evidence>
<evidence type="ECO:0000256" key="1">
    <source>
        <dbReference type="ARBA" id="ARBA00004651"/>
    </source>
</evidence>
<feature type="transmembrane region" description="Helical" evidence="6">
    <location>
        <begin position="12"/>
        <end position="31"/>
    </location>
</feature>
<keyword evidence="4 6" id="KW-1133">Transmembrane helix</keyword>
<protein>
    <submittedName>
        <fullName evidence="8">DMT family transporter</fullName>
    </submittedName>
</protein>
<dbReference type="AlphaFoldDB" id="A0A955DZP4"/>
<keyword evidence="5 6" id="KW-0472">Membrane</keyword>
<evidence type="ECO:0000256" key="6">
    <source>
        <dbReference type="SAM" id="Phobius"/>
    </source>
</evidence>
<dbReference type="InterPro" id="IPR037185">
    <property type="entry name" value="EmrE-like"/>
</dbReference>
<feature type="transmembrane region" description="Helical" evidence="6">
    <location>
        <begin position="209"/>
        <end position="228"/>
    </location>
</feature>
<dbReference type="PANTHER" id="PTHR32322">
    <property type="entry name" value="INNER MEMBRANE TRANSPORTER"/>
    <property type="match status" value="1"/>
</dbReference>
<evidence type="ECO:0000256" key="4">
    <source>
        <dbReference type="ARBA" id="ARBA00022989"/>
    </source>
</evidence>
<dbReference type="Gene3D" id="1.10.3730.20">
    <property type="match status" value="1"/>
</dbReference>
<dbReference type="Proteomes" id="UP000714817">
    <property type="component" value="Unassembled WGS sequence"/>
</dbReference>
<proteinExistence type="predicted"/>
<evidence type="ECO:0000313" key="8">
    <source>
        <dbReference type="EMBL" id="MCA9301949.1"/>
    </source>
</evidence>
<evidence type="ECO:0000256" key="3">
    <source>
        <dbReference type="ARBA" id="ARBA00022692"/>
    </source>
</evidence>
<dbReference type="PANTHER" id="PTHR32322:SF18">
    <property type="entry name" value="S-ADENOSYLMETHIONINE_S-ADENOSYLHOMOCYSTEINE TRANSPORTER"/>
    <property type="match status" value="1"/>
</dbReference>
<evidence type="ECO:0000256" key="2">
    <source>
        <dbReference type="ARBA" id="ARBA00022475"/>
    </source>
</evidence>
<dbReference type="EMBL" id="JAGQNY010000004">
    <property type="protein sequence ID" value="MCA9301949.1"/>
    <property type="molecule type" value="Genomic_DNA"/>
</dbReference>
<comment type="subcellular location">
    <subcellularLocation>
        <location evidence="1">Cell membrane</location>
        <topology evidence="1">Multi-pass membrane protein</topology>
    </subcellularLocation>
</comment>
<keyword evidence="3 6" id="KW-0812">Transmembrane</keyword>
<feature type="transmembrane region" description="Helical" evidence="6">
    <location>
        <begin position="133"/>
        <end position="150"/>
    </location>
</feature>
<feature type="domain" description="EamA" evidence="7">
    <location>
        <begin position="14"/>
        <end position="144"/>
    </location>
</feature>
<dbReference type="Pfam" id="PF00892">
    <property type="entry name" value="EamA"/>
    <property type="match status" value="2"/>
</dbReference>
<dbReference type="SUPFAM" id="SSF103481">
    <property type="entry name" value="Multidrug resistance efflux transporter EmrE"/>
    <property type="match status" value="2"/>
</dbReference>
<reference evidence="8" key="1">
    <citation type="submission" date="2020-04" db="EMBL/GenBank/DDBJ databases">
        <authorList>
            <person name="Zhang T."/>
        </authorList>
    </citation>
    <scope>NUCLEOTIDE SEQUENCE</scope>
    <source>
        <strain evidence="8">HKST-UBA80</strain>
    </source>
</reference>
<keyword evidence="2" id="KW-1003">Cell membrane</keyword>
<sequence length="327" mass="36126">MPNRTHNNLKLRAYGALILATAIWGGALPIIKITEQYIPVFTFLFLRFLLVCILMLPVMIVELKKTPIATKDIKNLVILGLLGQTALAFVFVGVKYTTSLDAAILGTSAPIMVIAAGHFFYNEKLNYKAKLGVFIATLGTLLIMLEPMLFKGQHTELEQGLRVLGNLAVLIYNVAFTAYIIVSKHVMGENSSTLTTILKRLRLNRMTRSYSPTLHTGFTFYVSLVSIFPLMLIENRYMKAFDLTNLTIIPIAGILYMAILSSIVAYVAFEWGLKRAKAADTAIFSYLGPLFTIPISFVLLQESPTPAAFLGIIIIVIGVVGAETNRK</sequence>
<gene>
    <name evidence="8" type="ORF">KDA10_01095</name>
</gene>
<dbReference type="GO" id="GO:0005886">
    <property type="term" value="C:plasma membrane"/>
    <property type="evidence" value="ECO:0007669"/>
    <property type="project" value="UniProtKB-SubCell"/>
</dbReference>
<dbReference type="InterPro" id="IPR050638">
    <property type="entry name" value="AA-Vitamin_Transporters"/>
</dbReference>
<feature type="transmembrane region" description="Helical" evidence="6">
    <location>
        <begin position="37"/>
        <end position="61"/>
    </location>
</feature>
<feature type="transmembrane region" description="Helical" evidence="6">
    <location>
        <begin position="248"/>
        <end position="269"/>
    </location>
</feature>
<evidence type="ECO:0000313" key="9">
    <source>
        <dbReference type="Proteomes" id="UP000714817"/>
    </source>
</evidence>
<feature type="transmembrane region" description="Helical" evidence="6">
    <location>
        <begin position="73"/>
        <end position="96"/>
    </location>
</feature>
<feature type="transmembrane region" description="Helical" evidence="6">
    <location>
        <begin position="281"/>
        <end position="300"/>
    </location>
</feature>
<accession>A0A955DZP4</accession>
<feature type="domain" description="EamA" evidence="7">
    <location>
        <begin position="205"/>
        <end position="320"/>
    </location>
</feature>